<evidence type="ECO:0000259" key="1">
    <source>
        <dbReference type="Pfam" id="PF09423"/>
    </source>
</evidence>
<protein>
    <submittedName>
        <fullName evidence="3">Phosphodiesterase/alkaline phosphatase D</fullName>
    </submittedName>
</protein>
<dbReference type="PROSITE" id="PS51257">
    <property type="entry name" value="PROKAR_LIPOPROTEIN"/>
    <property type="match status" value="1"/>
</dbReference>
<dbReference type="InterPro" id="IPR018946">
    <property type="entry name" value="PhoD-like_MPP"/>
</dbReference>
<dbReference type="Proteomes" id="UP000030302">
    <property type="component" value="Chromosome"/>
</dbReference>
<dbReference type="PANTHER" id="PTHR43606">
    <property type="entry name" value="PHOSPHATASE, PUTATIVE (AFU_ORTHOLOGUE AFUA_6G08710)-RELATED"/>
    <property type="match status" value="1"/>
</dbReference>
<dbReference type="Gene3D" id="2.60.40.380">
    <property type="entry name" value="Purple acid phosphatase-like, N-terminal"/>
    <property type="match status" value="1"/>
</dbReference>
<evidence type="ECO:0000313" key="3">
    <source>
        <dbReference type="EMBL" id="AIY41752.1"/>
    </source>
</evidence>
<dbReference type="SUPFAM" id="SSF56300">
    <property type="entry name" value="Metallo-dependent phosphatases"/>
    <property type="match status" value="1"/>
</dbReference>
<feature type="domain" description="Phospholipase D N-terminal" evidence="2">
    <location>
        <begin position="44"/>
        <end position="134"/>
    </location>
</feature>
<dbReference type="InterPro" id="IPR029052">
    <property type="entry name" value="Metallo-depent_PP-like"/>
</dbReference>
<dbReference type="Pfam" id="PF16655">
    <property type="entry name" value="PhoD_N"/>
    <property type="match status" value="1"/>
</dbReference>
<dbReference type="OrthoDB" id="327733at2"/>
<dbReference type="PANTHER" id="PTHR43606:SF2">
    <property type="entry name" value="ALKALINE PHOSPHATASE FAMILY PROTEIN (AFU_ORTHOLOGUE AFUA_5G03860)"/>
    <property type="match status" value="1"/>
</dbReference>
<dbReference type="CDD" id="cd07389">
    <property type="entry name" value="MPP_PhoD"/>
    <property type="match status" value="1"/>
</dbReference>
<reference evidence="4" key="1">
    <citation type="journal article" date="2014" name="Soil Biol. Biochem.">
        <title>Structure and function of bacterial communities in ageing soils: Insights from the Mendocino ecological staircase.</title>
        <authorList>
            <person name="Uroz S."/>
            <person name="Tech J.J."/>
            <person name="Sawaya N.A."/>
            <person name="Frey-Klett P."/>
            <person name="Leveau J.H.J."/>
        </authorList>
    </citation>
    <scope>NUCLEOTIDE SEQUENCE [LARGE SCALE GENOMIC DNA]</scope>
    <source>
        <strain evidence="4">Cal35</strain>
    </source>
</reference>
<evidence type="ECO:0000313" key="4">
    <source>
        <dbReference type="Proteomes" id="UP000030302"/>
    </source>
</evidence>
<dbReference type="RefSeq" id="WP_038489317.1">
    <property type="nucleotide sequence ID" value="NZ_CP009962.1"/>
</dbReference>
<dbReference type="EMBL" id="CP009962">
    <property type="protein sequence ID" value="AIY41752.1"/>
    <property type="molecule type" value="Genomic_DNA"/>
</dbReference>
<keyword evidence="4" id="KW-1185">Reference proteome</keyword>
<name>A0A0A1FG12_9BURK</name>
<dbReference type="Pfam" id="PF09423">
    <property type="entry name" value="PhoD"/>
    <property type="match status" value="1"/>
</dbReference>
<dbReference type="HOGENOM" id="CLU_015982_2_0_4"/>
<dbReference type="STRING" id="279058.LT85_2594"/>
<accession>A0A0A1FG12</accession>
<dbReference type="Gene3D" id="3.60.21.70">
    <property type="entry name" value="PhoD-like phosphatase"/>
    <property type="match status" value="1"/>
</dbReference>
<dbReference type="InterPro" id="IPR038607">
    <property type="entry name" value="PhoD-like_sf"/>
</dbReference>
<sequence length="594" mass="64639">MDRREFIKRTTFFTVAAATGTLAGCGGGSGDASFGKSGAYTFPQGVASGDPRDTSAVFWTRVIPAAGGAISINVRLDVATDAGFQQMAAQVQLSADPVYDNTVRAKITGLSPSTTYYYRFVADTDTSPSGKTKTAPSAGSSNSRVRFAYFTCQDWSINHWGALALMAQETDLDFIVHLGDYIYEAVGAAYQAGSVESAHPPIKLPDGTPLPLQAGGNYATTLADYRTLYRTYRGDMRLQALHQAFPLIAIWDDHEFTDDSWQDHETYTLDNPEQLSRRRVANQAWFEYTPVDMGDVSFDLNNPSFQNIRIYRDFHFGQLVHLVMTDERLYRTQHPVGWQTSQTSSASQTSSPIGVRYFVDKATLASAEQQYAAAHQNQLPTMLGADQTTWWKNTLQTSTATWKVWGNEVMLNRLWIDPVAPLAPVDSNPKLIANCDSWDGYPTQKADLMGFLANNNIKNVMAITGDLHAYQCGVVRGPDPTTGVPVLVDFVTAGISSSSFYSYVKSGLPANDPRAALVSSPAVFDTVFKLNNPDLVLADHDAQGYASVTVTPDAFTVVFKKVDRTLTAAGAIANPAAIATTINVAVNTLKPVVS</sequence>
<proteinExistence type="predicted"/>
<dbReference type="AlphaFoldDB" id="A0A0A1FG12"/>
<dbReference type="KEGG" id="care:LT85_2594"/>
<organism evidence="3 4">
    <name type="scientific">Collimonas arenae</name>
    <dbReference type="NCBI Taxonomy" id="279058"/>
    <lineage>
        <taxon>Bacteria</taxon>
        <taxon>Pseudomonadati</taxon>
        <taxon>Pseudomonadota</taxon>
        <taxon>Betaproteobacteria</taxon>
        <taxon>Burkholderiales</taxon>
        <taxon>Oxalobacteraceae</taxon>
        <taxon>Collimonas</taxon>
    </lineage>
</organism>
<gene>
    <name evidence="3" type="ORF">LT85_2594</name>
</gene>
<dbReference type="InterPro" id="IPR052900">
    <property type="entry name" value="Phospholipid_Metab_Enz"/>
</dbReference>
<dbReference type="InterPro" id="IPR032093">
    <property type="entry name" value="PhoD_N"/>
</dbReference>
<feature type="domain" description="PhoD-like phosphatase metallophosphatase" evidence="1">
    <location>
        <begin position="147"/>
        <end position="557"/>
    </location>
</feature>
<evidence type="ECO:0000259" key="2">
    <source>
        <dbReference type="Pfam" id="PF16655"/>
    </source>
</evidence>